<dbReference type="InterPro" id="IPR022225">
    <property type="entry name" value="Phage_tail_fibre_N"/>
</dbReference>
<evidence type="ECO:0000313" key="2">
    <source>
        <dbReference type="EMBL" id="USG67457.1"/>
    </source>
</evidence>
<dbReference type="EMBL" id="CP098755">
    <property type="protein sequence ID" value="USG67457.1"/>
    <property type="molecule type" value="Genomic_DNA"/>
</dbReference>
<proteinExistence type="predicted"/>
<accession>A0ABY4WN23</accession>
<sequence>MGKFNGSVLTVQGLALQTKAQLGEATIQFTRIGIGDGYIEEELRTLKKLVNERKSLPIINMKNTGEGQTAITAALNNQDLASGFYLREIGLFARNPEEEEEELLYAVAYAGEQADYLPQGNGADVVEEIIRFITVIGNAAEVTALIDEKALVTVDVFERHVHDKEMHISRSELQAELSLLRNRILLIESIFPDNFKHNHFYEDLDSLDAITLKRGFYNEAASRLEV</sequence>
<organism evidence="2 3">
    <name type="scientific">Brevibacillus ruminantium</name>
    <dbReference type="NCBI Taxonomy" id="2950604"/>
    <lineage>
        <taxon>Bacteria</taxon>
        <taxon>Bacillati</taxon>
        <taxon>Bacillota</taxon>
        <taxon>Bacilli</taxon>
        <taxon>Bacillales</taxon>
        <taxon>Paenibacillaceae</taxon>
        <taxon>Brevibacillus</taxon>
    </lineage>
</organism>
<evidence type="ECO:0000313" key="3">
    <source>
        <dbReference type="Proteomes" id="UP001056500"/>
    </source>
</evidence>
<dbReference type="Proteomes" id="UP001056500">
    <property type="component" value="Chromosome"/>
</dbReference>
<keyword evidence="3" id="KW-1185">Reference proteome</keyword>
<dbReference type="Pfam" id="PF12571">
    <property type="entry name" value="Phage_tail_fib"/>
    <property type="match status" value="1"/>
</dbReference>
<gene>
    <name evidence="2" type="ORF">NDK47_09340</name>
</gene>
<dbReference type="RefSeq" id="WP_251874556.1">
    <property type="nucleotide sequence ID" value="NZ_CP098755.1"/>
</dbReference>
<evidence type="ECO:0000259" key="1">
    <source>
        <dbReference type="Pfam" id="PF12571"/>
    </source>
</evidence>
<reference evidence="2" key="1">
    <citation type="submission" date="2022-06" db="EMBL/GenBank/DDBJ databases">
        <title>Genome sequencing of Brevibacillus sp. BB3-R1.</title>
        <authorList>
            <person name="Heo J."/>
            <person name="Lee D."/>
            <person name="Won M."/>
            <person name="Han B.-H."/>
            <person name="Hong S.-B."/>
            <person name="Kwon S.-W."/>
        </authorList>
    </citation>
    <scope>NUCLEOTIDE SEQUENCE</scope>
    <source>
        <strain evidence="2">BB3-R1</strain>
    </source>
</reference>
<feature type="domain" description="Phage tail fibre protein N-terminal" evidence="1">
    <location>
        <begin position="7"/>
        <end position="150"/>
    </location>
</feature>
<protein>
    <submittedName>
        <fullName evidence="2">Phage tail protein</fullName>
    </submittedName>
</protein>
<name>A0ABY4WN23_9BACL</name>